<organism evidence="6 7">
    <name type="scientific">Levilinea saccharolytica</name>
    <dbReference type="NCBI Taxonomy" id="229921"/>
    <lineage>
        <taxon>Bacteria</taxon>
        <taxon>Bacillati</taxon>
        <taxon>Chloroflexota</taxon>
        <taxon>Anaerolineae</taxon>
        <taxon>Anaerolineales</taxon>
        <taxon>Anaerolineaceae</taxon>
        <taxon>Levilinea</taxon>
    </lineage>
</organism>
<gene>
    <name evidence="6" type="ORF">ADN01_08660</name>
</gene>
<feature type="transmembrane region" description="Helical" evidence="3">
    <location>
        <begin position="271"/>
        <end position="294"/>
    </location>
</feature>
<dbReference type="InterPro" id="IPR025645">
    <property type="entry name" value="DUF4349"/>
</dbReference>
<keyword evidence="1" id="KW-0175">Coiled coil</keyword>
<dbReference type="AlphaFoldDB" id="A0A0P6YKG8"/>
<dbReference type="PROSITE" id="PS51257">
    <property type="entry name" value="PROKAR_LIPOPROTEIN"/>
    <property type="match status" value="1"/>
</dbReference>
<proteinExistence type="predicted"/>
<keyword evidence="7" id="KW-1185">Reference proteome</keyword>
<keyword evidence="3" id="KW-0812">Transmembrane</keyword>
<dbReference type="OrthoDB" id="5381491at2"/>
<feature type="coiled-coil region" evidence="1">
    <location>
        <begin position="167"/>
        <end position="197"/>
    </location>
</feature>
<feature type="region of interest" description="Disordered" evidence="2">
    <location>
        <begin position="38"/>
        <end position="61"/>
    </location>
</feature>
<evidence type="ECO:0000313" key="7">
    <source>
        <dbReference type="Proteomes" id="UP000050501"/>
    </source>
</evidence>
<dbReference type="EMBL" id="LGCM01000033">
    <property type="protein sequence ID" value="KPL82974.1"/>
    <property type="molecule type" value="Genomic_DNA"/>
</dbReference>
<feature type="chain" id="PRO_5006133692" description="DUF4349 domain-containing protein" evidence="4">
    <location>
        <begin position="25"/>
        <end position="320"/>
    </location>
</feature>
<protein>
    <recommendedName>
        <fullName evidence="5">DUF4349 domain-containing protein</fullName>
    </recommendedName>
</protein>
<dbReference type="Pfam" id="PF14257">
    <property type="entry name" value="DUF4349"/>
    <property type="match status" value="1"/>
</dbReference>
<keyword evidence="4" id="KW-0732">Signal</keyword>
<reference evidence="6 7" key="1">
    <citation type="submission" date="2015-07" db="EMBL/GenBank/DDBJ databases">
        <title>Genome sequence of Levilinea saccharolytica DSM 16555.</title>
        <authorList>
            <person name="Hemp J."/>
            <person name="Ward L.M."/>
            <person name="Pace L.A."/>
            <person name="Fischer W.W."/>
        </authorList>
    </citation>
    <scope>NUCLEOTIDE SEQUENCE [LARGE SCALE GENOMIC DNA]</scope>
    <source>
        <strain evidence="6 7">KIBI-1</strain>
    </source>
</reference>
<feature type="signal peptide" evidence="4">
    <location>
        <begin position="1"/>
        <end position="24"/>
    </location>
</feature>
<comment type="caution">
    <text evidence="6">The sequence shown here is derived from an EMBL/GenBank/DDBJ whole genome shotgun (WGS) entry which is preliminary data.</text>
</comment>
<evidence type="ECO:0000256" key="3">
    <source>
        <dbReference type="SAM" id="Phobius"/>
    </source>
</evidence>
<feature type="domain" description="DUF4349" evidence="5">
    <location>
        <begin position="73"/>
        <end position="288"/>
    </location>
</feature>
<sequence>MFRKVLIPLILTALLLAACSPAASAPAADMAEPGMGFAPPSAPAAAPEMEEARSYEGESTNSVNVEGAAVERIVIMNANMAIVVENPSQAVDEIAKMTQEMGGFIVNSNLYQYTTDDGEKIPAASMTVRVPAERLTEARDRIKALVADGNLDVTTDNVSGQDVTREYTDLNSRLKNLEMAQARLQNILDEAVKTEDVLAVHQELTRISEEVEVVKGQIKFYDESSRLSAITVDIKSRASVAPLTIGGWQPVGVARDAMQALINFGKFLGNALIWIVIFCLPSSLVTIVPLFFIIRGIVRYVRRRKAAKTAAVTEVNAPQS</sequence>
<dbReference type="RefSeq" id="WP_062418243.1">
    <property type="nucleotide sequence ID" value="NZ_DF967974.1"/>
</dbReference>
<dbReference type="Proteomes" id="UP000050501">
    <property type="component" value="Unassembled WGS sequence"/>
</dbReference>
<keyword evidence="3" id="KW-1133">Transmembrane helix</keyword>
<dbReference type="STRING" id="229921.ADN01_08660"/>
<accession>A0A0P6YKG8</accession>
<evidence type="ECO:0000313" key="6">
    <source>
        <dbReference type="EMBL" id="KPL82974.1"/>
    </source>
</evidence>
<evidence type="ECO:0000256" key="4">
    <source>
        <dbReference type="SAM" id="SignalP"/>
    </source>
</evidence>
<evidence type="ECO:0000256" key="2">
    <source>
        <dbReference type="SAM" id="MobiDB-lite"/>
    </source>
</evidence>
<evidence type="ECO:0000256" key="1">
    <source>
        <dbReference type="SAM" id="Coils"/>
    </source>
</evidence>
<keyword evidence="3" id="KW-0472">Membrane</keyword>
<dbReference type="PATRIC" id="fig|229921.5.peg.1944"/>
<evidence type="ECO:0000259" key="5">
    <source>
        <dbReference type="Pfam" id="PF14257"/>
    </source>
</evidence>
<name>A0A0P6YKG8_9CHLR</name>